<dbReference type="Proteomes" id="UP000279259">
    <property type="component" value="Unassembled WGS sequence"/>
</dbReference>
<comment type="subcellular location">
    <subcellularLocation>
        <location evidence="1">Nucleus</location>
    </subcellularLocation>
</comment>
<evidence type="ECO:0000256" key="1">
    <source>
        <dbReference type="ARBA" id="ARBA00004123"/>
    </source>
</evidence>
<reference evidence="5 6" key="1">
    <citation type="submission" date="2018-11" db="EMBL/GenBank/DDBJ databases">
        <title>Genome sequence of Saitozyma podzolica DSM 27192.</title>
        <authorList>
            <person name="Aliyu H."/>
            <person name="Gorte O."/>
            <person name="Ochsenreither K."/>
        </authorList>
    </citation>
    <scope>NUCLEOTIDE SEQUENCE [LARGE SCALE GENOMIC DNA]</scope>
    <source>
        <strain evidence="5 6">DSM 27192</strain>
    </source>
</reference>
<dbReference type="SMART" id="SM00906">
    <property type="entry name" value="Fungal_trans"/>
    <property type="match status" value="1"/>
</dbReference>
<dbReference type="OrthoDB" id="424974at2759"/>
<keyword evidence="2" id="KW-0539">Nucleus</keyword>
<keyword evidence="6" id="KW-1185">Reference proteome</keyword>
<dbReference type="InterPro" id="IPR007219">
    <property type="entry name" value="XnlR_reg_dom"/>
</dbReference>
<evidence type="ECO:0000313" key="5">
    <source>
        <dbReference type="EMBL" id="RSH89110.1"/>
    </source>
</evidence>
<proteinExistence type="predicted"/>
<evidence type="ECO:0000256" key="2">
    <source>
        <dbReference type="ARBA" id="ARBA00023242"/>
    </source>
</evidence>
<gene>
    <name evidence="5" type="ORF">EHS25_002776</name>
</gene>
<evidence type="ECO:0000256" key="3">
    <source>
        <dbReference type="SAM" id="MobiDB-lite"/>
    </source>
</evidence>
<dbReference type="STRING" id="1890683.A0A427YDB0"/>
<evidence type="ECO:0000259" key="4">
    <source>
        <dbReference type="SMART" id="SM00906"/>
    </source>
</evidence>
<organism evidence="5 6">
    <name type="scientific">Saitozyma podzolica</name>
    <dbReference type="NCBI Taxonomy" id="1890683"/>
    <lineage>
        <taxon>Eukaryota</taxon>
        <taxon>Fungi</taxon>
        <taxon>Dikarya</taxon>
        <taxon>Basidiomycota</taxon>
        <taxon>Agaricomycotina</taxon>
        <taxon>Tremellomycetes</taxon>
        <taxon>Tremellales</taxon>
        <taxon>Trimorphomycetaceae</taxon>
        <taxon>Saitozyma</taxon>
    </lineage>
</organism>
<sequence>MPSPSSSASSVPESAVGGKPADQTSKINWKNGPPSCKECMRLKLKTADSVREAGRAVAACAADAATFAHLARFLQVRELQDENTRLKSQLETLKTTDVSSDTGAGPSPVLSFPPMTLEPTLQGTNLIADDPVLQHFTCELRDDEYVATASGSGSGLLEHDREGGRYLGRGAGALFVCEAEDSQTISIAEEPMVLMKCDLELLTRLHDMFPATAAEAKGLLDTYPVTAVLESIYSAKSLHAGIHRVAPHRLASLVMIFALAHVFSFRPSSTHVRYYNAAWALLTIPGQNFFMRHSLAAVETLHLMVTYLFGTGRSDAARAAWPLLGLCVRTACAIGLHRDSAAWGLGGDAKIARDRLWWECATYDILQSLNFGRPYSAPQQLCDCPCPPLSDGTGAGPNGDDGFHSLKYRLAEQFFKVADCLATSDLPDYHVVMELDGALRRIDGSAPAWLRWSEGGAKQAWAPELSERQLAQQHAATLFAHKALLVHAYTAAVIQSTVLLRVPQCMMADEVRADFEKSYETIAGMTGRSAVARRAMPLLTRLRDKVHAAPLSPSGTGVSDDMFINMLLGNLQPESQAVAPDQGLFSPWGNFMGETNVDALGMGVPSSTQLVPPQPVGCNNPAGMSELDPLLQTLLYWNASNASGNGNDVESWNGT</sequence>
<dbReference type="GO" id="GO:0005634">
    <property type="term" value="C:nucleus"/>
    <property type="evidence" value="ECO:0007669"/>
    <property type="project" value="UniProtKB-SubCell"/>
</dbReference>
<evidence type="ECO:0000313" key="6">
    <source>
        <dbReference type="Proteomes" id="UP000279259"/>
    </source>
</evidence>
<dbReference type="GO" id="GO:0008270">
    <property type="term" value="F:zinc ion binding"/>
    <property type="evidence" value="ECO:0007669"/>
    <property type="project" value="InterPro"/>
</dbReference>
<dbReference type="PANTHER" id="PTHR31001:SF56">
    <property type="entry name" value="ZN(2)-C6 FUNGAL-TYPE DOMAIN-CONTAINING PROTEIN"/>
    <property type="match status" value="1"/>
</dbReference>
<accession>A0A427YDB0</accession>
<protein>
    <recommendedName>
        <fullName evidence="4">Xylanolytic transcriptional activator regulatory domain-containing protein</fullName>
    </recommendedName>
</protein>
<dbReference type="CDD" id="cd12148">
    <property type="entry name" value="fungal_TF_MHR"/>
    <property type="match status" value="1"/>
</dbReference>
<dbReference type="EMBL" id="RSCD01000015">
    <property type="protein sequence ID" value="RSH89110.1"/>
    <property type="molecule type" value="Genomic_DNA"/>
</dbReference>
<dbReference type="GO" id="GO:0006351">
    <property type="term" value="P:DNA-templated transcription"/>
    <property type="evidence" value="ECO:0007669"/>
    <property type="project" value="InterPro"/>
</dbReference>
<dbReference type="GO" id="GO:0003677">
    <property type="term" value="F:DNA binding"/>
    <property type="evidence" value="ECO:0007669"/>
    <property type="project" value="InterPro"/>
</dbReference>
<dbReference type="AlphaFoldDB" id="A0A427YDB0"/>
<feature type="domain" description="Xylanolytic transcriptional activator regulatory" evidence="4">
    <location>
        <begin position="320"/>
        <end position="393"/>
    </location>
</feature>
<dbReference type="Pfam" id="PF04082">
    <property type="entry name" value="Fungal_trans"/>
    <property type="match status" value="1"/>
</dbReference>
<dbReference type="PANTHER" id="PTHR31001">
    <property type="entry name" value="UNCHARACTERIZED TRANSCRIPTIONAL REGULATORY PROTEIN"/>
    <property type="match status" value="1"/>
</dbReference>
<name>A0A427YDB0_9TREE</name>
<feature type="region of interest" description="Disordered" evidence="3">
    <location>
        <begin position="1"/>
        <end position="32"/>
    </location>
</feature>
<comment type="caution">
    <text evidence="5">The sequence shown here is derived from an EMBL/GenBank/DDBJ whole genome shotgun (WGS) entry which is preliminary data.</text>
</comment>
<dbReference type="InterPro" id="IPR050613">
    <property type="entry name" value="Sec_Metabolite_Reg"/>
</dbReference>
<feature type="compositionally biased region" description="Low complexity" evidence="3">
    <location>
        <begin position="1"/>
        <end position="16"/>
    </location>
</feature>